<dbReference type="RefSeq" id="WP_239135926.1">
    <property type="nucleotide sequence ID" value="NZ_BAAAVW010000009.1"/>
</dbReference>
<name>A0A919PK24_9ACTN</name>
<keyword evidence="9" id="KW-1185">Reference proteome</keyword>
<feature type="domain" description="D-isomer specific 2-hydroxyacid dehydrogenase catalytic" evidence="6">
    <location>
        <begin position="24"/>
        <end position="313"/>
    </location>
</feature>
<feature type="domain" description="D-isomer specific 2-hydroxyacid dehydrogenase NAD-binding" evidence="7">
    <location>
        <begin position="114"/>
        <end position="286"/>
    </location>
</feature>
<reference evidence="8" key="1">
    <citation type="submission" date="2021-01" db="EMBL/GenBank/DDBJ databases">
        <title>Whole genome shotgun sequence of Dactylosporangium siamense NBRC 106093.</title>
        <authorList>
            <person name="Komaki H."/>
            <person name="Tamura T."/>
        </authorList>
    </citation>
    <scope>NUCLEOTIDE SEQUENCE</scope>
    <source>
        <strain evidence="8">NBRC 106093</strain>
    </source>
</reference>
<keyword evidence="3 5" id="KW-0560">Oxidoreductase</keyword>
<dbReference type="GO" id="GO:0051287">
    <property type="term" value="F:NAD binding"/>
    <property type="evidence" value="ECO:0007669"/>
    <property type="project" value="InterPro"/>
</dbReference>
<dbReference type="PANTHER" id="PTHR42789:SF1">
    <property type="entry name" value="D-ISOMER SPECIFIC 2-HYDROXYACID DEHYDROGENASE FAMILY PROTEIN (AFU_ORTHOLOGUE AFUA_6G10090)"/>
    <property type="match status" value="1"/>
</dbReference>
<protein>
    <submittedName>
        <fullName evidence="8">2-hydroxyacid dehydrogenase</fullName>
    </submittedName>
</protein>
<dbReference type="GO" id="GO:0016616">
    <property type="term" value="F:oxidoreductase activity, acting on the CH-OH group of donors, NAD or NADP as acceptor"/>
    <property type="evidence" value="ECO:0007669"/>
    <property type="project" value="InterPro"/>
</dbReference>
<dbReference type="SUPFAM" id="SSF52283">
    <property type="entry name" value="Formate/glycerate dehydrogenase catalytic domain-like"/>
    <property type="match status" value="1"/>
</dbReference>
<dbReference type="Proteomes" id="UP000660611">
    <property type="component" value="Unassembled WGS sequence"/>
</dbReference>
<evidence type="ECO:0000256" key="1">
    <source>
        <dbReference type="ARBA" id="ARBA00005854"/>
    </source>
</evidence>
<dbReference type="AlphaFoldDB" id="A0A919PK24"/>
<dbReference type="PROSITE" id="PS00065">
    <property type="entry name" value="D_2_HYDROXYACID_DH_1"/>
    <property type="match status" value="1"/>
</dbReference>
<dbReference type="FunFam" id="3.40.50.720:FF:000203">
    <property type="entry name" value="D-3-phosphoglycerate dehydrogenase (SerA)"/>
    <property type="match status" value="1"/>
</dbReference>
<dbReference type="EMBL" id="BONQ01000050">
    <property type="protein sequence ID" value="GIG45184.1"/>
    <property type="molecule type" value="Genomic_DNA"/>
</dbReference>
<evidence type="ECO:0000259" key="6">
    <source>
        <dbReference type="Pfam" id="PF00389"/>
    </source>
</evidence>
<evidence type="ECO:0000256" key="4">
    <source>
        <dbReference type="ARBA" id="ARBA00023027"/>
    </source>
</evidence>
<dbReference type="Gene3D" id="3.40.50.720">
    <property type="entry name" value="NAD(P)-binding Rossmann-like Domain"/>
    <property type="match status" value="2"/>
</dbReference>
<keyword evidence="2" id="KW-0028">Amino-acid biosynthesis</keyword>
<evidence type="ECO:0000256" key="2">
    <source>
        <dbReference type="ARBA" id="ARBA00022605"/>
    </source>
</evidence>
<dbReference type="Pfam" id="PF00389">
    <property type="entry name" value="2-Hacid_dh"/>
    <property type="match status" value="1"/>
</dbReference>
<comment type="similarity">
    <text evidence="1 5">Belongs to the D-isomer specific 2-hydroxyacid dehydrogenase family.</text>
</comment>
<dbReference type="GO" id="GO:0008652">
    <property type="term" value="P:amino acid biosynthetic process"/>
    <property type="evidence" value="ECO:0007669"/>
    <property type="project" value="UniProtKB-KW"/>
</dbReference>
<dbReference type="InterPro" id="IPR036291">
    <property type="entry name" value="NAD(P)-bd_dom_sf"/>
</dbReference>
<gene>
    <name evidence="8" type="ORF">Dsi01nite_032250</name>
</gene>
<dbReference type="PANTHER" id="PTHR42789">
    <property type="entry name" value="D-ISOMER SPECIFIC 2-HYDROXYACID DEHYDROGENASE FAMILY PROTEIN (AFU_ORTHOLOGUE AFUA_6G10090)"/>
    <property type="match status" value="1"/>
</dbReference>
<evidence type="ECO:0000256" key="3">
    <source>
        <dbReference type="ARBA" id="ARBA00023002"/>
    </source>
</evidence>
<accession>A0A919PK24</accession>
<comment type="caution">
    <text evidence="8">The sequence shown here is derived from an EMBL/GenBank/DDBJ whole genome shotgun (WGS) entry which is preliminary data.</text>
</comment>
<dbReference type="SUPFAM" id="SSF51735">
    <property type="entry name" value="NAD(P)-binding Rossmann-fold domains"/>
    <property type="match status" value="1"/>
</dbReference>
<proteinExistence type="inferred from homology"/>
<evidence type="ECO:0000313" key="8">
    <source>
        <dbReference type="EMBL" id="GIG45184.1"/>
    </source>
</evidence>
<evidence type="ECO:0000313" key="9">
    <source>
        <dbReference type="Proteomes" id="UP000660611"/>
    </source>
</evidence>
<dbReference type="InterPro" id="IPR006139">
    <property type="entry name" value="D-isomer_2_OHA_DH_cat_dom"/>
</dbReference>
<evidence type="ECO:0000256" key="5">
    <source>
        <dbReference type="RuleBase" id="RU003719"/>
    </source>
</evidence>
<dbReference type="InterPro" id="IPR050857">
    <property type="entry name" value="D-2-hydroxyacid_DH"/>
</dbReference>
<organism evidence="8 9">
    <name type="scientific">Dactylosporangium siamense</name>
    <dbReference type="NCBI Taxonomy" id="685454"/>
    <lineage>
        <taxon>Bacteria</taxon>
        <taxon>Bacillati</taxon>
        <taxon>Actinomycetota</taxon>
        <taxon>Actinomycetes</taxon>
        <taxon>Micromonosporales</taxon>
        <taxon>Micromonosporaceae</taxon>
        <taxon>Dactylosporangium</taxon>
    </lineage>
</organism>
<dbReference type="Pfam" id="PF02826">
    <property type="entry name" value="2-Hacid_dh_C"/>
    <property type="match status" value="1"/>
</dbReference>
<keyword evidence="4" id="KW-0520">NAD</keyword>
<dbReference type="CDD" id="cd12169">
    <property type="entry name" value="PGDH_like_1"/>
    <property type="match status" value="1"/>
</dbReference>
<sequence length="320" mass="34632">MPIRIAVLDDYQRVARSSADWTPLDGRADVTFFHDHITDPADLVRRLEPFEVVVAMRERTAFPAAVLDTLPNLALLVTTGPFNAAIDVAAAHARGIVVCGTGGVPHTTAELTWALIMAVTRRVPAEDAALRAGRWQTTIGPELAGSTLGIIGLGNIGSRIARYARAFDVDVVAWSENLTSERAEAMGVQRVGKRELFERADIATVHLKLSERTRNLIGRPELALLGPRGYLVNTSRGPIVDEYALAEALSDAVIAGAALDVFSVEPLPADHPLRDAPNTVLTPHIGYVSVPMYERFFSHVVEDVVSWLQGTPVRVIPAEA</sequence>
<dbReference type="InterPro" id="IPR006140">
    <property type="entry name" value="D-isomer_DH_NAD-bd"/>
</dbReference>
<dbReference type="InterPro" id="IPR029752">
    <property type="entry name" value="D-isomer_DH_CS1"/>
</dbReference>
<evidence type="ECO:0000259" key="7">
    <source>
        <dbReference type="Pfam" id="PF02826"/>
    </source>
</evidence>